<dbReference type="SUPFAM" id="SSF54211">
    <property type="entry name" value="Ribosomal protein S5 domain 2-like"/>
    <property type="match status" value="1"/>
</dbReference>
<protein>
    <recommendedName>
        <fullName evidence="4">Exosome complex component RRP45</fullName>
    </recommendedName>
    <alternativeName>
        <fullName evidence="8">Exosome component 9</fullName>
    </alternativeName>
</protein>
<dbReference type="InterPro" id="IPR015847">
    <property type="entry name" value="ExoRNase_PH_dom2"/>
</dbReference>
<dbReference type="GO" id="GO:0000177">
    <property type="term" value="C:cytoplasmic exosome (RNase complex)"/>
    <property type="evidence" value="ECO:0007669"/>
    <property type="project" value="TreeGrafter"/>
</dbReference>
<dbReference type="KEGG" id="dvi:6622359"/>
<dbReference type="GO" id="GO:0034476">
    <property type="term" value="P:U5 snRNA 3'-end processing"/>
    <property type="evidence" value="ECO:0007669"/>
    <property type="project" value="TreeGrafter"/>
</dbReference>
<feature type="domain" description="Exoribonuclease phosphorolytic" evidence="11">
    <location>
        <begin position="195"/>
        <end position="260"/>
    </location>
</feature>
<dbReference type="GO" id="GO:0071038">
    <property type="term" value="P:TRAMP-dependent tRNA surveillance pathway"/>
    <property type="evidence" value="ECO:0007669"/>
    <property type="project" value="TreeGrafter"/>
</dbReference>
<dbReference type="Pfam" id="PF01138">
    <property type="entry name" value="RNase_PH"/>
    <property type="match status" value="1"/>
</dbReference>
<accession>B4LC44</accession>
<comment type="similarity">
    <text evidence="3">Belongs to the RNase PH family.</text>
</comment>
<dbReference type="STRING" id="7244.B4LC44"/>
<dbReference type="PANTHER" id="PTHR11097">
    <property type="entry name" value="EXOSOME COMPLEX EXONUCLEASE RIBOSOMAL RNA PROCESSING PROTEIN"/>
    <property type="match status" value="1"/>
</dbReference>
<dbReference type="Proteomes" id="UP000008792">
    <property type="component" value="Unassembled WGS sequence"/>
</dbReference>
<dbReference type="GO" id="GO:0016075">
    <property type="term" value="P:rRNA catabolic process"/>
    <property type="evidence" value="ECO:0007669"/>
    <property type="project" value="TreeGrafter"/>
</dbReference>
<dbReference type="OrthoDB" id="10264038at2759"/>
<dbReference type="OMA" id="VCSIQKA"/>
<feature type="region of interest" description="Disordered" evidence="9">
    <location>
        <begin position="330"/>
        <end position="423"/>
    </location>
</feature>
<dbReference type="GO" id="GO:0034475">
    <property type="term" value="P:U4 snRNA 3'-end processing"/>
    <property type="evidence" value="ECO:0007669"/>
    <property type="project" value="TreeGrafter"/>
</dbReference>
<dbReference type="GO" id="GO:0035925">
    <property type="term" value="F:mRNA 3'-UTR AU-rich region binding"/>
    <property type="evidence" value="ECO:0007669"/>
    <property type="project" value="TreeGrafter"/>
</dbReference>
<evidence type="ECO:0000256" key="9">
    <source>
        <dbReference type="SAM" id="MobiDB-lite"/>
    </source>
</evidence>
<dbReference type="InterPro" id="IPR020568">
    <property type="entry name" value="Ribosomal_Su5_D2-typ_SF"/>
</dbReference>
<dbReference type="GO" id="GO:0071028">
    <property type="term" value="P:nuclear mRNA surveillance"/>
    <property type="evidence" value="ECO:0007669"/>
    <property type="project" value="TreeGrafter"/>
</dbReference>
<evidence type="ECO:0000259" key="11">
    <source>
        <dbReference type="Pfam" id="PF03725"/>
    </source>
</evidence>
<evidence type="ECO:0000256" key="7">
    <source>
        <dbReference type="ARBA" id="ARBA00023242"/>
    </source>
</evidence>
<dbReference type="Pfam" id="PF03725">
    <property type="entry name" value="RNase_PH_C"/>
    <property type="match status" value="1"/>
</dbReference>
<comment type="subcellular location">
    <subcellularLocation>
        <location evidence="2">Cytoplasm</location>
    </subcellularLocation>
    <subcellularLocation>
        <location evidence="1">Nucleus</location>
    </subcellularLocation>
</comment>
<dbReference type="InterPro" id="IPR027408">
    <property type="entry name" value="PNPase/RNase_PH_dom_sf"/>
</dbReference>
<dbReference type="GO" id="GO:0071035">
    <property type="term" value="P:nuclear polyadenylation-dependent rRNA catabolic process"/>
    <property type="evidence" value="ECO:0007669"/>
    <property type="project" value="TreeGrafter"/>
</dbReference>
<dbReference type="CDD" id="cd11368">
    <property type="entry name" value="RNase_PH_RRP45"/>
    <property type="match status" value="1"/>
</dbReference>
<evidence type="ECO:0000313" key="13">
    <source>
        <dbReference type="Proteomes" id="UP000008792"/>
    </source>
</evidence>
<dbReference type="Gene3D" id="3.30.230.70">
    <property type="entry name" value="GHMP Kinase, N-terminal domain"/>
    <property type="match status" value="1"/>
</dbReference>
<organism evidence="12 13">
    <name type="scientific">Drosophila virilis</name>
    <name type="common">Fruit fly</name>
    <dbReference type="NCBI Taxonomy" id="7244"/>
    <lineage>
        <taxon>Eukaryota</taxon>
        <taxon>Metazoa</taxon>
        <taxon>Ecdysozoa</taxon>
        <taxon>Arthropoda</taxon>
        <taxon>Hexapoda</taxon>
        <taxon>Insecta</taxon>
        <taxon>Pterygota</taxon>
        <taxon>Neoptera</taxon>
        <taxon>Endopterygota</taxon>
        <taxon>Diptera</taxon>
        <taxon>Brachycera</taxon>
        <taxon>Muscomorpha</taxon>
        <taxon>Ephydroidea</taxon>
        <taxon>Drosophilidae</taxon>
        <taxon>Drosophila</taxon>
    </lineage>
</organism>
<dbReference type="GO" id="GO:0034473">
    <property type="term" value="P:U1 snRNA 3'-end processing"/>
    <property type="evidence" value="ECO:0007669"/>
    <property type="project" value="TreeGrafter"/>
</dbReference>
<dbReference type="FunCoup" id="B4LC44">
    <property type="interactions" value="1559"/>
</dbReference>
<evidence type="ECO:0000256" key="6">
    <source>
        <dbReference type="ARBA" id="ARBA00022884"/>
    </source>
</evidence>
<evidence type="ECO:0000256" key="8">
    <source>
        <dbReference type="ARBA" id="ARBA00032660"/>
    </source>
</evidence>
<evidence type="ECO:0000259" key="10">
    <source>
        <dbReference type="Pfam" id="PF01138"/>
    </source>
</evidence>
<dbReference type="InterPro" id="IPR036345">
    <property type="entry name" value="ExoRNase_PH_dom2_sf"/>
</dbReference>
<dbReference type="SUPFAM" id="SSF55666">
    <property type="entry name" value="Ribonuclease PH domain 2-like"/>
    <property type="match status" value="1"/>
</dbReference>
<sequence>MFMNANLFEPGKSKPERNFIQGAVKQNTRFDGRKSNEFRDVKLTFGADWGTVAVSIGETKVLAQVSCDIGTPSSARANEGTLFLNVDIKGVAFLDEAQATHDQRFLTLNSLLERTFKSSRCLDLESLCIAVEQSVWCVRVDINVLNHDGNLYDASTIAALAALMHFRRPEVSYVEEEIRTFSERERELLPLLFLHYPVSVTYCVYKSSSQPLVDPTLLEENAADSVIVLSFNSYQELCTLNAGGTAPTNVRTIMQCARSAASRSKALVQFIRKALELDAERRQQPNQVAGLVDLLNESAPQLSFKHLMAEQGQTETNKADQLSGDEPMQLQETVSEEQTTDTSTQKIPEPQMDDSSWLPQEQNLSEEQQVDGVQLSSKQEVPTTAKAGKSKPNRGKNKFVKKQPPTPRKQNQSDSEEEVTQII</sequence>
<evidence type="ECO:0000256" key="1">
    <source>
        <dbReference type="ARBA" id="ARBA00004123"/>
    </source>
</evidence>
<proteinExistence type="inferred from homology"/>
<feature type="compositionally biased region" description="Polar residues" evidence="9">
    <location>
        <begin position="353"/>
        <end position="367"/>
    </location>
</feature>
<keyword evidence="7" id="KW-0539">Nucleus</keyword>
<evidence type="ECO:0000256" key="5">
    <source>
        <dbReference type="ARBA" id="ARBA00022490"/>
    </source>
</evidence>
<feature type="compositionally biased region" description="Acidic residues" evidence="9">
    <location>
        <begin position="414"/>
        <end position="423"/>
    </location>
</feature>
<feature type="compositionally biased region" description="Basic residues" evidence="9">
    <location>
        <begin position="388"/>
        <end position="401"/>
    </location>
</feature>
<dbReference type="HOGENOM" id="CLU_038194_7_0_1"/>
<dbReference type="GO" id="GO:0000176">
    <property type="term" value="C:nuclear exosome (RNase complex)"/>
    <property type="evidence" value="ECO:0007669"/>
    <property type="project" value="TreeGrafter"/>
</dbReference>
<gene>
    <name evidence="12" type="primary">Dvir\GJ11305</name>
    <name evidence="12" type="ORF">Dvir_GJ11305</name>
</gene>
<reference evidence="12 13" key="1">
    <citation type="journal article" date="2007" name="Nature">
        <title>Evolution of genes and genomes on the Drosophila phylogeny.</title>
        <authorList>
            <consortium name="Drosophila 12 Genomes Consortium"/>
            <person name="Clark A.G."/>
            <person name="Eisen M.B."/>
            <person name="Smith D.R."/>
            <person name="Bergman C.M."/>
            <person name="Oliver B."/>
            <person name="Markow T.A."/>
            <person name="Kaufman T.C."/>
            <person name="Kellis M."/>
            <person name="Gelbart W."/>
            <person name="Iyer V.N."/>
            <person name="Pollard D.A."/>
            <person name="Sackton T.B."/>
            <person name="Larracuente A.M."/>
            <person name="Singh N.D."/>
            <person name="Abad J.P."/>
            <person name="Abt D.N."/>
            <person name="Adryan B."/>
            <person name="Aguade M."/>
            <person name="Akashi H."/>
            <person name="Anderson W.W."/>
            <person name="Aquadro C.F."/>
            <person name="Ardell D.H."/>
            <person name="Arguello R."/>
            <person name="Artieri C.G."/>
            <person name="Barbash D.A."/>
            <person name="Barker D."/>
            <person name="Barsanti P."/>
            <person name="Batterham P."/>
            <person name="Batzoglou S."/>
            <person name="Begun D."/>
            <person name="Bhutkar A."/>
            <person name="Blanco E."/>
            <person name="Bosak S.A."/>
            <person name="Bradley R.K."/>
            <person name="Brand A.D."/>
            <person name="Brent M.R."/>
            <person name="Brooks A.N."/>
            <person name="Brown R.H."/>
            <person name="Butlin R.K."/>
            <person name="Caggese C."/>
            <person name="Calvi B.R."/>
            <person name="Bernardo de Carvalho A."/>
            <person name="Caspi A."/>
            <person name="Castrezana S."/>
            <person name="Celniker S.E."/>
            <person name="Chang J.L."/>
            <person name="Chapple C."/>
            <person name="Chatterji S."/>
            <person name="Chinwalla A."/>
            <person name="Civetta A."/>
            <person name="Clifton S.W."/>
            <person name="Comeron J.M."/>
            <person name="Costello J.C."/>
            <person name="Coyne J.A."/>
            <person name="Daub J."/>
            <person name="David R.G."/>
            <person name="Delcher A.L."/>
            <person name="Delehaunty K."/>
            <person name="Do C.B."/>
            <person name="Ebling H."/>
            <person name="Edwards K."/>
            <person name="Eickbush T."/>
            <person name="Evans J.D."/>
            <person name="Filipski A."/>
            <person name="Findeiss S."/>
            <person name="Freyhult E."/>
            <person name="Fulton L."/>
            <person name="Fulton R."/>
            <person name="Garcia A.C."/>
            <person name="Gardiner A."/>
            <person name="Garfield D.A."/>
            <person name="Garvin B.E."/>
            <person name="Gibson G."/>
            <person name="Gilbert D."/>
            <person name="Gnerre S."/>
            <person name="Godfrey J."/>
            <person name="Good R."/>
            <person name="Gotea V."/>
            <person name="Gravely B."/>
            <person name="Greenberg A.J."/>
            <person name="Griffiths-Jones S."/>
            <person name="Gross S."/>
            <person name="Guigo R."/>
            <person name="Gustafson E.A."/>
            <person name="Haerty W."/>
            <person name="Hahn M.W."/>
            <person name="Halligan D.L."/>
            <person name="Halpern A.L."/>
            <person name="Halter G.M."/>
            <person name="Han M.V."/>
            <person name="Heger A."/>
            <person name="Hillier L."/>
            <person name="Hinrichs A.S."/>
            <person name="Holmes I."/>
            <person name="Hoskins R.A."/>
            <person name="Hubisz M.J."/>
            <person name="Hultmark D."/>
            <person name="Huntley M.A."/>
            <person name="Jaffe D.B."/>
            <person name="Jagadeeshan S."/>
            <person name="Jeck W.R."/>
            <person name="Johnson J."/>
            <person name="Jones C.D."/>
            <person name="Jordan W.C."/>
            <person name="Karpen G.H."/>
            <person name="Kataoka E."/>
            <person name="Keightley P.D."/>
            <person name="Kheradpour P."/>
            <person name="Kirkness E.F."/>
            <person name="Koerich L.B."/>
            <person name="Kristiansen K."/>
            <person name="Kudrna D."/>
            <person name="Kulathinal R.J."/>
            <person name="Kumar S."/>
            <person name="Kwok R."/>
            <person name="Lander E."/>
            <person name="Langley C.H."/>
            <person name="Lapoint R."/>
            <person name="Lazzaro B.P."/>
            <person name="Lee S.J."/>
            <person name="Levesque L."/>
            <person name="Li R."/>
            <person name="Lin C.F."/>
            <person name="Lin M.F."/>
            <person name="Lindblad-Toh K."/>
            <person name="Llopart A."/>
            <person name="Long M."/>
            <person name="Low L."/>
            <person name="Lozovsky E."/>
            <person name="Lu J."/>
            <person name="Luo M."/>
            <person name="Machado C.A."/>
            <person name="Makalowski W."/>
            <person name="Marzo M."/>
            <person name="Matsuda M."/>
            <person name="Matzkin L."/>
            <person name="McAllister B."/>
            <person name="McBride C.S."/>
            <person name="McKernan B."/>
            <person name="McKernan K."/>
            <person name="Mendez-Lago M."/>
            <person name="Minx P."/>
            <person name="Mollenhauer M.U."/>
            <person name="Montooth K."/>
            <person name="Mount S.M."/>
            <person name="Mu X."/>
            <person name="Myers E."/>
            <person name="Negre B."/>
            <person name="Newfeld S."/>
            <person name="Nielsen R."/>
            <person name="Noor M.A."/>
            <person name="O'Grady P."/>
            <person name="Pachter L."/>
            <person name="Papaceit M."/>
            <person name="Parisi M.J."/>
            <person name="Parisi M."/>
            <person name="Parts L."/>
            <person name="Pedersen J.S."/>
            <person name="Pesole G."/>
            <person name="Phillippy A.M."/>
            <person name="Ponting C.P."/>
            <person name="Pop M."/>
            <person name="Porcelli D."/>
            <person name="Powell J.R."/>
            <person name="Prohaska S."/>
            <person name="Pruitt K."/>
            <person name="Puig M."/>
            <person name="Quesneville H."/>
            <person name="Ram K.R."/>
            <person name="Rand D."/>
            <person name="Rasmussen M.D."/>
            <person name="Reed L.K."/>
            <person name="Reenan R."/>
            <person name="Reily A."/>
            <person name="Remington K.A."/>
            <person name="Rieger T.T."/>
            <person name="Ritchie M.G."/>
            <person name="Robin C."/>
            <person name="Rogers Y.H."/>
            <person name="Rohde C."/>
            <person name="Rozas J."/>
            <person name="Rubenfield M.J."/>
            <person name="Ruiz A."/>
            <person name="Russo S."/>
            <person name="Salzberg S.L."/>
            <person name="Sanchez-Gracia A."/>
            <person name="Saranga D.J."/>
            <person name="Sato H."/>
            <person name="Schaeffer S.W."/>
            <person name="Schatz M.C."/>
            <person name="Schlenke T."/>
            <person name="Schwartz R."/>
            <person name="Segarra C."/>
            <person name="Singh R.S."/>
            <person name="Sirot L."/>
            <person name="Sirota M."/>
            <person name="Sisneros N.B."/>
            <person name="Smith C.D."/>
            <person name="Smith T.F."/>
            <person name="Spieth J."/>
            <person name="Stage D.E."/>
            <person name="Stark A."/>
            <person name="Stephan W."/>
            <person name="Strausberg R.L."/>
            <person name="Strempel S."/>
            <person name="Sturgill D."/>
            <person name="Sutton G."/>
            <person name="Sutton G.G."/>
            <person name="Tao W."/>
            <person name="Teichmann S."/>
            <person name="Tobari Y.N."/>
            <person name="Tomimura Y."/>
            <person name="Tsolas J.M."/>
            <person name="Valente V.L."/>
            <person name="Venter E."/>
            <person name="Venter J.C."/>
            <person name="Vicario S."/>
            <person name="Vieira F.G."/>
            <person name="Vilella A.J."/>
            <person name="Villasante A."/>
            <person name="Walenz B."/>
            <person name="Wang J."/>
            <person name="Wasserman M."/>
            <person name="Watts T."/>
            <person name="Wilson D."/>
            <person name="Wilson R.K."/>
            <person name="Wing R.A."/>
            <person name="Wolfner M.F."/>
            <person name="Wong A."/>
            <person name="Wong G.K."/>
            <person name="Wu C.I."/>
            <person name="Wu G."/>
            <person name="Yamamoto D."/>
            <person name="Yang H.P."/>
            <person name="Yang S.P."/>
            <person name="Yorke J.A."/>
            <person name="Yoshida K."/>
            <person name="Zdobnov E."/>
            <person name="Zhang P."/>
            <person name="Zhang Y."/>
            <person name="Zimin A.V."/>
            <person name="Baldwin J."/>
            <person name="Abdouelleil A."/>
            <person name="Abdulkadir J."/>
            <person name="Abebe A."/>
            <person name="Abera B."/>
            <person name="Abreu J."/>
            <person name="Acer S.C."/>
            <person name="Aftuck L."/>
            <person name="Alexander A."/>
            <person name="An P."/>
            <person name="Anderson E."/>
            <person name="Anderson S."/>
            <person name="Arachi H."/>
            <person name="Azer M."/>
            <person name="Bachantsang P."/>
            <person name="Barry A."/>
            <person name="Bayul T."/>
            <person name="Berlin A."/>
            <person name="Bessette D."/>
            <person name="Bloom T."/>
            <person name="Blye J."/>
            <person name="Boguslavskiy L."/>
            <person name="Bonnet C."/>
            <person name="Boukhgalter B."/>
            <person name="Bourzgui I."/>
            <person name="Brown A."/>
            <person name="Cahill P."/>
            <person name="Channer S."/>
            <person name="Cheshatsang Y."/>
            <person name="Chuda L."/>
            <person name="Citroen M."/>
            <person name="Collymore A."/>
            <person name="Cooke P."/>
            <person name="Costello M."/>
            <person name="D'Aco K."/>
            <person name="Daza R."/>
            <person name="De Haan G."/>
            <person name="DeGray S."/>
            <person name="DeMaso C."/>
            <person name="Dhargay N."/>
            <person name="Dooley K."/>
            <person name="Dooley E."/>
            <person name="Doricent M."/>
            <person name="Dorje P."/>
            <person name="Dorjee K."/>
            <person name="Dupes A."/>
            <person name="Elong R."/>
            <person name="Falk J."/>
            <person name="Farina A."/>
            <person name="Faro S."/>
            <person name="Ferguson D."/>
            <person name="Fisher S."/>
            <person name="Foley C.D."/>
            <person name="Franke A."/>
            <person name="Friedrich D."/>
            <person name="Gadbois L."/>
            <person name="Gearin G."/>
            <person name="Gearin C.R."/>
            <person name="Giannoukos G."/>
            <person name="Goode T."/>
            <person name="Graham J."/>
            <person name="Grandbois E."/>
            <person name="Grewal S."/>
            <person name="Gyaltsen K."/>
            <person name="Hafez N."/>
            <person name="Hagos B."/>
            <person name="Hall J."/>
            <person name="Henson C."/>
            <person name="Hollinger A."/>
            <person name="Honan T."/>
            <person name="Huard M.D."/>
            <person name="Hughes L."/>
            <person name="Hurhula B."/>
            <person name="Husby M.E."/>
            <person name="Kamat A."/>
            <person name="Kanga B."/>
            <person name="Kashin S."/>
            <person name="Khazanovich D."/>
            <person name="Kisner P."/>
            <person name="Lance K."/>
            <person name="Lara M."/>
            <person name="Lee W."/>
            <person name="Lennon N."/>
            <person name="Letendre F."/>
            <person name="LeVine R."/>
            <person name="Lipovsky A."/>
            <person name="Liu X."/>
            <person name="Liu J."/>
            <person name="Liu S."/>
            <person name="Lokyitsang T."/>
            <person name="Lokyitsang Y."/>
            <person name="Lubonja R."/>
            <person name="Lui A."/>
            <person name="MacDonald P."/>
            <person name="Magnisalis V."/>
            <person name="Maru K."/>
            <person name="Matthews C."/>
            <person name="McCusker W."/>
            <person name="McDonough S."/>
            <person name="Mehta T."/>
            <person name="Meldrim J."/>
            <person name="Meneus L."/>
            <person name="Mihai O."/>
            <person name="Mihalev A."/>
            <person name="Mihova T."/>
            <person name="Mittelman R."/>
            <person name="Mlenga V."/>
            <person name="Montmayeur A."/>
            <person name="Mulrain L."/>
            <person name="Navidi A."/>
            <person name="Naylor J."/>
            <person name="Negash T."/>
            <person name="Nguyen T."/>
            <person name="Nguyen N."/>
            <person name="Nicol R."/>
            <person name="Norbu C."/>
            <person name="Norbu N."/>
            <person name="Novod N."/>
            <person name="O'Neill B."/>
            <person name="Osman S."/>
            <person name="Markiewicz E."/>
            <person name="Oyono O.L."/>
            <person name="Patti C."/>
            <person name="Phunkhang P."/>
            <person name="Pierre F."/>
            <person name="Priest M."/>
            <person name="Raghuraman S."/>
            <person name="Rege F."/>
            <person name="Reyes R."/>
            <person name="Rise C."/>
            <person name="Rogov P."/>
            <person name="Ross K."/>
            <person name="Ryan E."/>
            <person name="Settipalli S."/>
            <person name="Shea T."/>
            <person name="Sherpa N."/>
            <person name="Shi L."/>
            <person name="Shih D."/>
            <person name="Sparrow T."/>
            <person name="Spaulding J."/>
            <person name="Stalker J."/>
            <person name="Stange-Thomann N."/>
            <person name="Stavropoulos S."/>
            <person name="Stone C."/>
            <person name="Strader C."/>
            <person name="Tesfaye S."/>
            <person name="Thomson T."/>
            <person name="Thoulutsang Y."/>
            <person name="Thoulutsang D."/>
            <person name="Topham K."/>
            <person name="Topping I."/>
            <person name="Tsamla T."/>
            <person name="Vassiliev H."/>
            <person name="Vo A."/>
            <person name="Wangchuk T."/>
            <person name="Wangdi T."/>
            <person name="Weiand M."/>
            <person name="Wilkinson J."/>
            <person name="Wilson A."/>
            <person name="Yadav S."/>
            <person name="Young G."/>
            <person name="Yu Q."/>
            <person name="Zembek L."/>
            <person name="Zhong D."/>
            <person name="Zimmer A."/>
            <person name="Zwirko Z."/>
            <person name="Jaffe D.B."/>
            <person name="Alvarez P."/>
            <person name="Brockman W."/>
            <person name="Butler J."/>
            <person name="Chin C."/>
            <person name="Gnerre S."/>
            <person name="Grabherr M."/>
            <person name="Kleber M."/>
            <person name="Mauceli E."/>
            <person name="MacCallum I."/>
        </authorList>
    </citation>
    <scope>NUCLEOTIDE SEQUENCE [LARGE SCALE GENOMIC DNA]</scope>
    <source>
        <strain evidence="13">Tucson 15010-1051.87</strain>
    </source>
</reference>
<dbReference type="FunFam" id="3.30.230.70:FF:000040">
    <property type="entry name" value="EXOSome (Multiexonuclease complex) component"/>
    <property type="match status" value="1"/>
</dbReference>
<dbReference type="InterPro" id="IPR050590">
    <property type="entry name" value="Exosome_comp_Rrp42_subfam"/>
</dbReference>
<keyword evidence="5" id="KW-0963">Cytoplasm</keyword>
<evidence type="ECO:0000256" key="2">
    <source>
        <dbReference type="ARBA" id="ARBA00004496"/>
    </source>
</evidence>
<name>B4LC44_DROVI</name>
<keyword evidence="6" id="KW-0694">RNA-binding</keyword>
<dbReference type="AlphaFoldDB" id="B4LC44"/>
<dbReference type="InParanoid" id="B4LC44"/>
<evidence type="ECO:0000313" key="12">
    <source>
        <dbReference type="EMBL" id="EDW70872.1"/>
    </source>
</evidence>
<evidence type="ECO:0000256" key="4">
    <source>
        <dbReference type="ARBA" id="ARBA00019572"/>
    </source>
</evidence>
<dbReference type="InterPro" id="IPR001247">
    <property type="entry name" value="ExoRNase_PH_dom1"/>
</dbReference>
<feature type="domain" description="Exoribonuclease phosphorolytic" evidence="10">
    <location>
        <begin position="37"/>
        <end position="169"/>
    </location>
</feature>
<dbReference type="PhylomeDB" id="B4LC44"/>
<dbReference type="InterPro" id="IPR033100">
    <property type="entry name" value="Rrp45"/>
</dbReference>
<evidence type="ECO:0000256" key="3">
    <source>
        <dbReference type="ARBA" id="ARBA00006678"/>
    </source>
</evidence>
<keyword evidence="13" id="KW-1185">Reference proteome</keyword>
<dbReference type="PANTHER" id="PTHR11097:SF14">
    <property type="entry name" value="EXOSOME COMPLEX COMPONENT RRP45"/>
    <property type="match status" value="1"/>
</dbReference>
<dbReference type="eggNOG" id="KOG1614">
    <property type="taxonomic scope" value="Eukaryota"/>
</dbReference>
<dbReference type="GO" id="GO:0000467">
    <property type="term" value="P:exonucleolytic trimming to generate mature 3'-end of 5.8S rRNA from tricistronic rRNA transcript (SSU-rRNA, 5.8S rRNA, LSU-rRNA)"/>
    <property type="evidence" value="ECO:0007669"/>
    <property type="project" value="TreeGrafter"/>
</dbReference>
<dbReference type="EMBL" id="CH940647">
    <property type="protein sequence ID" value="EDW70872.1"/>
    <property type="molecule type" value="Genomic_DNA"/>
</dbReference>